<dbReference type="InterPro" id="IPR003919">
    <property type="entry name" value="Cell_synth_A"/>
</dbReference>
<keyword evidence="21" id="KW-1185">Reference proteome</keyword>
<feature type="domain" description="Glycosyltransferase 2-like" evidence="18">
    <location>
        <begin position="140"/>
        <end position="309"/>
    </location>
</feature>
<evidence type="ECO:0000256" key="14">
    <source>
        <dbReference type="ARBA" id="ARBA00023136"/>
    </source>
</evidence>
<feature type="transmembrane region" description="Helical" evidence="16">
    <location>
        <begin position="1457"/>
        <end position="1478"/>
    </location>
</feature>
<evidence type="ECO:0000256" key="9">
    <source>
        <dbReference type="ARBA" id="ARBA00022676"/>
    </source>
</evidence>
<dbReference type="InterPro" id="IPR009875">
    <property type="entry name" value="PilZ_domain"/>
</dbReference>
<dbReference type="InterPro" id="IPR029044">
    <property type="entry name" value="Nucleotide-diphossugar_trans"/>
</dbReference>
<keyword evidence="13 16" id="KW-1133">Transmembrane helix</keyword>
<feature type="domain" description="PilZ" evidence="19">
    <location>
        <begin position="559"/>
        <end position="662"/>
    </location>
</feature>
<name>A0ABZ3CMJ7_9GAMM</name>
<evidence type="ECO:0000256" key="7">
    <source>
        <dbReference type="ARBA" id="ARBA00022519"/>
    </source>
</evidence>
<feature type="transmembrane region" description="Helical" evidence="16">
    <location>
        <begin position="35"/>
        <end position="54"/>
    </location>
</feature>
<dbReference type="EMBL" id="CP151919">
    <property type="protein sequence ID" value="XAD52384.1"/>
    <property type="molecule type" value="Genomic_DNA"/>
</dbReference>
<dbReference type="InterPro" id="IPR018513">
    <property type="entry name" value="Cell_synthase_bac"/>
</dbReference>
<feature type="transmembrane region" description="Helical" evidence="16">
    <location>
        <begin position="408"/>
        <end position="429"/>
    </location>
</feature>
<feature type="transmembrane region" description="Helical" evidence="16">
    <location>
        <begin position="534"/>
        <end position="554"/>
    </location>
</feature>
<evidence type="ECO:0000256" key="15">
    <source>
        <dbReference type="ARBA" id="ARBA00048682"/>
    </source>
</evidence>
<keyword evidence="14 16" id="KW-0472">Membrane</keyword>
<accession>A0ABZ3CMJ7</accession>
<evidence type="ECO:0000256" key="17">
    <source>
        <dbReference type="SAM" id="MobiDB-lite"/>
    </source>
</evidence>
<evidence type="ECO:0000256" key="2">
    <source>
        <dbReference type="ARBA" id="ARBA00005186"/>
    </source>
</evidence>
<dbReference type="RefSeq" id="WP_342593808.1">
    <property type="nucleotide sequence ID" value="NZ_CP151919.1"/>
</dbReference>
<dbReference type="PANTHER" id="PTHR43867:SF2">
    <property type="entry name" value="CELLULOSE SYNTHASE CATALYTIC SUBUNIT A [UDP-FORMING]"/>
    <property type="match status" value="1"/>
</dbReference>
<evidence type="ECO:0000256" key="11">
    <source>
        <dbReference type="ARBA" id="ARBA00022692"/>
    </source>
</evidence>
<evidence type="ECO:0000256" key="12">
    <source>
        <dbReference type="ARBA" id="ARBA00022916"/>
    </source>
</evidence>
<gene>
    <name evidence="20" type="primary">bcsA</name>
    <name evidence="20" type="ORF">AAGT95_11030</name>
</gene>
<dbReference type="InterPro" id="IPR005150">
    <property type="entry name" value="Cellulose_synth"/>
</dbReference>
<evidence type="ECO:0000313" key="21">
    <source>
        <dbReference type="Proteomes" id="UP001453229"/>
    </source>
</evidence>
<evidence type="ECO:0000259" key="19">
    <source>
        <dbReference type="Pfam" id="PF07238"/>
    </source>
</evidence>
<evidence type="ECO:0000256" key="13">
    <source>
        <dbReference type="ARBA" id="ARBA00022989"/>
    </source>
</evidence>
<keyword evidence="10 16" id="KW-0808">Transferase</keyword>
<dbReference type="SUPFAM" id="SSF53448">
    <property type="entry name" value="Nucleotide-diphospho-sugar transferases"/>
    <property type="match status" value="1"/>
</dbReference>
<comment type="cofactor">
    <cofactor evidence="16">
        <name>Mg(2+)</name>
        <dbReference type="ChEBI" id="CHEBI:18420"/>
    </cofactor>
</comment>
<dbReference type="CDD" id="cd06421">
    <property type="entry name" value="CESA_CelA_like"/>
    <property type="match status" value="1"/>
</dbReference>
<keyword evidence="12 16" id="KW-0135">Cellulose biosynthesis</keyword>
<feature type="transmembrane region" description="Helical" evidence="16">
    <location>
        <begin position="94"/>
        <end position="115"/>
    </location>
</feature>
<comment type="similarity">
    <text evidence="3">Belongs to the glycosyltransferase 2 family.</text>
</comment>
<dbReference type="NCBIfam" id="TIGR03030">
    <property type="entry name" value="CelA"/>
    <property type="match status" value="1"/>
</dbReference>
<reference evidence="20 21" key="1">
    <citation type="submission" date="2024-04" db="EMBL/GenBank/DDBJ databases">
        <title>Salinicola lusitanus LLJ914,a marine bacterium isolated from the Okinawa Trough.</title>
        <authorList>
            <person name="Li J."/>
        </authorList>
    </citation>
    <scope>NUCLEOTIDE SEQUENCE [LARGE SCALE GENOMIC DNA]</scope>
    <source>
        <strain evidence="20 21">LLJ914</strain>
    </source>
</reference>
<dbReference type="EC" id="2.4.1.12" evidence="4 16"/>
<comment type="pathway">
    <text evidence="2 16">Glycan metabolism; bacterial cellulose biosynthesis.</text>
</comment>
<organism evidence="20 21">
    <name type="scientific">Salinicola lusitanus</name>
    <dbReference type="NCBI Taxonomy" id="1949085"/>
    <lineage>
        <taxon>Bacteria</taxon>
        <taxon>Pseudomonadati</taxon>
        <taxon>Pseudomonadota</taxon>
        <taxon>Gammaproteobacteria</taxon>
        <taxon>Oceanospirillales</taxon>
        <taxon>Halomonadaceae</taxon>
        <taxon>Salinicola</taxon>
    </lineage>
</organism>
<feature type="region of interest" description="Disordered" evidence="17">
    <location>
        <begin position="742"/>
        <end position="761"/>
    </location>
</feature>
<dbReference type="InterPro" id="IPR001173">
    <property type="entry name" value="Glyco_trans_2-like"/>
</dbReference>
<feature type="transmembrane region" description="Helical" evidence="16">
    <location>
        <begin position="61"/>
        <end position="79"/>
    </location>
</feature>
<evidence type="ECO:0000256" key="1">
    <source>
        <dbReference type="ARBA" id="ARBA00004429"/>
    </source>
</evidence>
<protein>
    <recommendedName>
        <fullName evidence="5 16">Cellulose synthase catalytic subunit [UDP-forming]</fullName>
        <ecNumber evidence="4 16">2.4.1.12</ecNumber>
    </recommendedName>
</protein>
<evidence type="ECO:0000256" key="10">
    <source>
        <dbReference type="ARBA" id="ARBA00022679"/>
    </source>
</evidence>
<dbReference type="Gene3D" id="2.60.120.260">
    <property type="entry name" value="Galactose-binding domain-like"/>
    <property type="match status" value="2"/>
</dbReference>
<dbReference type="Gene3D" id="3.90.550.10">
    <property type="entry name" value="Spore Coat Polysaccharide Biosynthesis Protein SpsA, Chain A"/>
    <property type="match status" value="1"/>
</dbReference>
<comment type="catalytic activity">
    <reaction evidence="15 16">
        <text>[(1-&gt;4)-beta-D-glucosyl](n) + UDP-alpha-D-glucose = [(1-&gt;4)-beta-D-glucosyl](n+1) + UDP + H(+)</text>
        <dbReference type="Rhea" id="RHEA:19929"/>
        <dbReference type="Rhea" id="RHEA-COMP:10033"/>
        <dbReference type="Rhea" id="RHEA-COMP:10034"/>
        <dbReference type="ChEBI" id="CHEBI:15378"/>
        <dbReference type="ChEBI" id="CHEBI:18246"/>
        <dbReference type="ChEBI" id="CHEBI:58223"/>
        <dbReference type="ChEBI" id="CHEBI:58885"/>
        <dbReference type="EC" id="2.4.1.12"/>
    </reaction>
</comment>
<evidence type="ECO:0000259" key="18">
    <source>
        <dbReference type="Pfam" id="PF00535"/>
    </source>
</evidence>
<dbReference type="PRINTS" id="PR01439">
    <property type="entry name" value="CELLSNTHASEA"/>
</dbReference>
<dbReference type="Gene3D" id="2.40.10.220">
    <property type="entry name" value="predicted glycosyltransferase like domains"/>
    <property type="match status" value="1"/>
</dbReference>
<evidence type="ECO:0000313" key="20">
    <source>
        <dbReference type="EMBL" id="XAD52384.1"/>
    </source>
</evidence>
<dbReference type="InterPro" id="IPR050321">
    <property type="entry name" value="Glycosyltr_2/OpgH_subfam"/>
</dbReference>
<dbReference type="Pfam" id="PF03552">
    <property type="entry name" value="Cellulose_synt"/>
    <property type="match status" value="1"/>
</dbReference>
<evidence type="ECO:0000256" key="6">
    <source>
        <dbReference type="ARBA" id="ARBA00022475"/>
    </source>
</evidence>
<keyword evidence="9 16" id="KW-0328">Glycosyltransferase</keyword>
<evidence type="ECO:0000256" key="3">
    <source>
        <dbReference type="ARBA" id="ARBA00006739"/>
    </source>
</evidence>
<proteinExistence type="inferred from homology"/>
<dbReference type="Pfam" id="PF03170">
    <property type="entry name" value="BcsB"/>
    <property type="match status" value="1"/>
</dbReference>
<evidence type="ECO:0000256" key="4">
    <source>
        <dbReference type="ARBA" id="ARBA00012539"/>
    </source>
</evidence>
<dbReference type="Pfam" id="PF00535">
    <property type="entry name" value="Glycos_transf_2"/>
    <property type="match status" value="1"/>
</dbReference>
<sequence length="1495" mass="164428">MAVFKNAVSRLWLVIVVLITLPVIALTVLTPMSVAHQGLFGLITVAAMLILLRLRAKSKPIAVFLILLSAVISTRYLYWRATETLVFQSTLEAILGYGLFAAETYAWLILIMGYLQNLWPLERKVEPLPDDMERWPSVDVYIPSYNESLQIVQDTVLAAQNIDYPRDKLSIYLLDDGRRPDFAAFAASAGVGYITRDDNQHAKAGNLNHALSKTGGELICIFDCDHVATRGFLQMTTGSFLVDDNLALIQTPHHFYSPDPFERNLSVGHQMPSEDELFYGLIQKGNDYWNATFFCGSCAVIRRSALEEIDGFAVETVTEDAHTALKLQRRGWKTAYLGIPLAAGLATERLSLHVGQRMRWARGMTQILRRDNPMLGRGLSFMQRLCYLNAILHFQFGLPRIVFLTAPLAYLLIGQNIIAASASMIFVYALPHLAHTLALNSLLQGRYRFSFWAEIYETVLSFHLVKVTFSTLINPRRGKFNVTDKGGLLPEGFFDFRIVRPHLIVAVLLFVAIVWGVVRLIWDTHFGIERGVMFLNLFWASFSLLMLMAAIAVARETRQVRHDVRVDVSLPATVYMASGHAISGLVNNLSMGGARIEVPSTAGNFVGEIEWIELHQDQRYIAFPVSEIRREALEERPDTSEVRLRFGRLDIGQRRMLVRAVMGRADAWLPTGEQVDHPLRSLWWVVKAVFGLFFTSWQRRHDGSRKTIVQSAWPAGRLLLLTFLAALLLITARSALSQESVSSDVTLTAGPRPSAVTGLPAPQRQADGGLSFLAGGSGNASSEASGPVWESVTLGELNGERDMVLGGSQTHSGVAFSLRPDDIATQASLVLDIRMPETEMASRAFLNVSLNGQLLRSVVLDKEAGERFSLTLPVAPALLVTHNQLDFAITRQQSEECLFEEGVSGGLVIAAESLIQLSRQRFALGHDLANYPLPFFDDVAISPPHVSIVVPEHPSETTLQAAALMASYIGTRVGSRGIDFDTHLGELPAEDAIVFTNRDEPIPGITAAQSAGDGVRLIDNPRDPTRTLMLIHGDDATGVLSAARYFVANQPTLSGAEVAAKPVTRSSPEAYQVPNWISTQVPVRLDALVTPDTLVSPDIAHSAIDINFRASPDLFLWPGDTIPLRLRYTFPGSDWLDETRSRLDVNLNGTYLGSLGVNHTGFLERAWGWLGGDTRRDSGVIDIPPYLIYGENTLSLYFNIQTQDSAGCAPVGGNVQSEVDGTSTLDLSRTRHFDSLPNLSYFVGAGFPFTRYADLSTTAFILSAQPDANELTAMMGAAARLGESSGVAAYGARVGLGVTGLQQYTDRDLLVIATTDSPVSAALLAEGSVRIIDNKLVAEDLPWSQRMMRWAQGDWRNDGDALQRALISRRSVNALIGVEAPSGGGRSAILLTAADSGAMPKMMSAFSDLAVSAAIRGDVVLIDSDRTVSSFSLSPKYQVGSMPLPLYWVWLFSQRPWWLMWLLIGCLLMCTMLLYPALKQRAANRQPSKEDRHEA</sequence>
<dbReference type="PANTHER" id="PTHR43867">
    <property type="entry name" value="CELLULOSE SYNTHASE CATALYTIC SUBUNIT A [UDP-FORMING]"/>
    <property type="match status" value="1"/>
</dbReference>
<keyword evidence="6 16" id="KW-1003">Cell membrane</keyword>
<comment type="function">
    <text evidence="16">Catalytic subunit of cellulose synthase. It polymerizes uridine 5'-diphosphate glucose to cellulose.</text>
</comment>
<comment type="subcellular location">
    <subcellularLocation>
        <location evidence="1">Cell inner membrane</location>
        <topology evidence="1">Multi-pass membrane protein</topology>
    </subcellularLocation>
</comment>
<keyword evidence="11 16" id="KW-0812">Transmembrane</keyword>
<feature type="transmembrane region" description="Helical" evidence="16">
    <location>
        <begin position="718"/>
        <end position="736"/>
    </location>
</feature>
<evidence type="ECO:0000256" key="8">
    <source>
        <dbReference type="ARBA" id="ARBA00022636"/>
    </source>
</evidence>
<evidence type="ECO:0000256" key="16">
    <source>
        <dbReference type="RuleBase" id="RU365020"/>
    </source>
</evidence>
<feature type="transmembrane region" description="Helical" evidence="16">
    <location>
        <begin position="503"/>
        <end position="522"/>
    </location>
</feature>
<dbReference type="Pfam" id="PF07238">
    <property type="entry name" value="PilZ"/>
    <property type="match status" value="1"/>
</dbReference>
<keyword evidence="8 16" id="KW-0973">c-di-GMP</keyword>
<dbReference type="Proteomes" id="UP001453229">
    <property type="component" value="Chromosome"/>
</dbReference>
<evidence type="ECO:0000256" key="5">
    <source>
        <dbReference type="ARBA" id="ARBA00018714"/>
    </source>
</evidence>
<feature type="transmembrane region" description="Helical" evidence="16">
    <location>
        <begin position="12"/>
        <end position="29"/>
    </location>
</feature>
<keyword evidence="7 16" id="KW-0997">Cell inner membrane</keyword>